<keyword evidence="2 4" id="KW-1133">Transmembrane helix</keyword>
<dbReference type="Gene3D" id="1.20.1250.20">
    <property type="entry name" value="MFS general substrate transporter like domains"/>
    <property type="match status" value="2"/>
</dbReference>
<evidence type="ECO:0000256" key="1">
    <source>
        <dbReference type="ARBA" id="ARBA00022692"/>
    </source>
</evidence>
<dbReference type="AlphaFoldDB" id="A0A1Y6IVN1"/>
<evidence type="ECO:0000256" key="2">
    <source>
        <dbReference type="ARBA" id="ARBA00022989"/>
    </source>
</evidence>
<proteinExistence type="predicted"/>
<feature type="transmembrane region" description="Helical" evidence="4">
    <location>
        <begin position="359"/>
        <end position="378"/>
    </location>
</feature>
<dbReference type="Proteomes" id="UP001283366">
    <property type="component" value="Unassembled WGS sequence"/>
</dbReference>
<name>A0A1Y6IVN1_9VIBR</name>
<dbReference type="PROSITE" id="PS50850">
    <property type="entry name" value="MFS"/>
    <property type="match status" value="1"/>
</dbReference>
<dbReference type="PANTHER" id="PTHR42910:SF1">
    <property type="entry name" value="MAJOR FACILITATOR SUPERFAMILY (MFS) PROFILE DOMAIN-CONTAINING PROTEIN"/>
    <property type="match status" value="1"/>
</dbReference>
<dbReference type="PANTHER" id="PTHR42910">
    <property type="entry name" value="TRANSPORTER SCO4007-RELATED"/>
    <property type="match status" value="1"/>
</dbReference>
<evidence type="ECO:0000313" key="8">
    <source>
        <dbReference type="Proteomes" id="UP000196125"/>
    </source>
</evidence>
<dbReference type="InterPro" id="IPR011701">
    <property type="entry name" value="MFS"/>
</dbReference>
<dbReference type="GO" id="GO:0022857">
    <property type="term" value="F:transmembrane transporter activity"/>
    <property type="evidence" value="ECO:0007669"/>
    <property type="project" value="InterPro"/>
</dbReference>
<feature type="domain" description="Major facilitator superfamily (MFS) profile" evidence="5">
    <location>
        <begin position="1"/>
        <end position="385"/>
    </location>
</feature>
<keyword evidence="9" id="KW-1185">Reference proteome</keyword>
<feature type="transmembrane region" description="Helical" evidence="4">
    <location>
        <begin position="158"/>
        <end position="174"/>
    </location>
</feature>
<protein>
    <submittedName>
        <fullName evidence="6">MFS transporter</fullName>
    </submittedName>
    <submittedName>
        <fullName evidence="7">Putative arabinose transporter</fullName>
    </submittedName>
</protein>
<dbReference type="SUPFAM" id="SSF103473">
    <property type="entry name" value="MFS general substrate transporter"/>
    <property type="match status" value="1"/>
</dbReference>
<dbReference type="InterPro" id="IPR020846">
    <property type="entry name" value="MFS_dom"/>
</dbReference>
<reference evidence="7 8" key="1">
    <citation type="submission" date="2017-05" db="EMBL/GenBank/DDBJ databases">
        <authorList>
            <person name="Song R."/>
            <person name="Chenine A.L."/>
            <person name="Ruprecht R.M."/>
        </authorList>
    </citation>
    <scope>NUCLEOTIDE SEQUENCE [LARGE SCALE GENOMIC DNA]</scope>
    <source>
        <strain evidence="7 8">CECT 7927</strain>
    </source>
</reference>
<evidence type="ECO:0000256" key="4">
    <source>
        <dbReference type="SAM" id="Phobius"/>
    </source>
</evidence>
<organism evidence="7 8">
    <name type="scientific">Vibrio mangrovi</name>
    <dbReference type="NCBI Taxonomy" id="474394"/>
    <lineage>
        <taxon>Bacteria</taxon>
        <taxon>Pseudomonadati</taxon>
        <taxon>Pseudomonadota</taxon>
        <taxon>Gammaproteobacteria</taxon>
        <taxon>Vibrionales</taxon>
        <taxon>Vibrionaceae</taxon>
        <taxon>Vibrio</taxon>
    </lineage>
</organism>
<dbReference type="InterPro" id="IPR036259">
    <property type="entry name" value="MFS_trans_sf"/>
</dbReference>
<keyword evidence="1 4" id="KW-0812">Transmembrane</keyword>
<dbReference type="OrthoDB" id="9815356at2"/>
<evidence type="ECO:0000256" key="3">
    <source>
        <dbReference type="ARBA" id="ARBA00023136"/>
    </source>
</evidence>
<feature type="transmembrane region" description="Helical" evidence="4">
    <location>
        <begin position="329"/>
        <end position="347"/>
    </location>
</feature>
<feature type="transmembrane region" description="Helical" evidence="4">
    <location>
        <begin position="95"/>
        <end position="116"/>
    </location>
</feature>
<feature type="transmembrane region" description="Helical" evidence="4">
    <location>
        <begin position="39"/>
        <end position="59"/>
    </location>
</feature>
<reference evidence="6 9" key="2">
    <citation type="submission" date="2023-11" db="EMBL/GenBank/DDBJ databases">
        <title>Plant-associative lifestyle of Vibrio porteresiae and its evolutionary dynamics.</title>
        <authorList>
            <person name="Rameshkumar N."/>
            <person name="Kirti K."/>
        </authorList>
    </citation>
    <scope>NUCLEOTIDE SEQUENCE [LARGE SCALE GENOMIC DNA]</scope>
    <source>
        <strain evidence="6 9">MSSRF38</strain>
    </source>
</reference>
<evidence type="ECO:0000313" key="7">
    <source>
        <dbReference type="EMBL" id="SMS01081.1"/>
    </source>
</evidence>
<keyword evidence="3 4" id="KW-0472">Membrane</keyword>
<sequence>MSTSLKYILAVICFLVLGNLYYAQPIISDIAPDVGIELSGSGIIVTVTQIGYCLGVLFLVPLGDVVENRRLLSLLVWGAMVALVAAGLSHHQLSFLSSVFFVGLFSCSMQVIIPLSAGLAGDQERGRVLGLIISGGLLGIVLSRPTASLLTGLGSWRFTYFYAAGLMVVVGLLIRKMPRRAPVADALSYPAILSSMVRLFISVPGIKRYLGAMALIFMTFTLFWATVPIVLQDVLHFSHTDIAIFSLISLAAPPCALMAGKMIDRGKGFLLTLISISMVFCAFIATPVLGMYLFAFMLAALLLEPGVHMTNVVIQQAVIAFVPEARSRLNALCIAFTFTGGAVGSWLGPWLYSHYGWKLTVAIAGVTVLAALTLNVSLRVMPAKQISMPENT</sequence>
<feature type="transmembrane region" description="Helical" evidence="4">
    <location>
        <begin position="7"/>
        <end position="27"/>
    </location>
</feature>
<gene>
    <name evidence="6" type="ORF">SBX37_18180</name>
    <name evidence="7" type="ORF">VIM7927_02358</name>
</gene>
<evidence type="ECO:0000259" key="5">
    <source>
        <dbReference type="PROSITE" id="PS50850"/>
    </source>
</evidence>
<dbReference type="Pfam" id="PF07690">
    <property type="entry name" value="MFS_1"/>
    <property type="match status" value="1"/>
</dbReference>
<feature type="transmembrane region" description="Helical" evidence="4">
    <location>
        <begin position="71"/>
        <end position="89"/>
    </location>
</feature>
<dbReference type="EMBL" id="JAWRCO010000002">
    <property type="protein sequence ID" value="MDW6004790.1"/>
    <property type="molecule type" value="Genomic_DNA"/>
</dbReference>
<evidence type="ECO:0000313" key="9">
    <source>
        <dbReference type="Proteomes" id="UP001283366"/>
    </source>
</evidence>
<feature type="transmembrane region" description="Helical" evidence="4">
    <location>
        <begin position="128"/>
        <end position="146"/>
    </location>
</feature>
<dbReference type="Proteomes" id="UP000196125">
    <property type="component" value="Unassembled WGS sequence"/>
</dbReference>
<dbReference type="EMBL" id="FXXI01000003">
    <property type="protein sequence ID" value="SMS01081.1"/>
    <property type="molecule type" value="Genomic_DNA"/>
</dbReference>
<dbReference type="RefSeq" id="WP_087481107.1">
    <property type="nucleotide sequence ID" value="NZ_AP024884.1"/>
</dbReference>
<feature type="transmembrane region" description="Helical" evidence="4">
    <location>
        <begin position="209"/>
        <end position="231"/>
    </location>
</feature>
<feature type="transmembrane region" description="Helical" evidence="4">
    <location>
        <begin position="243"/>
        <end position="263"/>
    </location>
</feature>
<evidence type="ECO:0000313" key="6">
    <source>
        <dbReference type="EMBL" id="MDW6004790.1"/>
    </source>
</evidence>
<accession>A0A1Y6IVN1</accession>
<feature type="transmembrane region" description="Helical" evidence="4">
    <location>
        <begin position="269"/>
        <end position="302"/>
    </location>
</feature>
<dbReference type="CDD" id="cd17324">
    <property type="entry name" value="MFS_NepI_like"/>
    <property type="match status" value="1"/>
</dbReference>